<proteinExistence type="inferred from homology"/>
<dbReference type="InterPro" id="IPR050683">
    <property type="entry name" value="Bact_Polysacc_Export_ATP-bd"/>
</dbReference>
<dbReference type="Pfam" id="PF00005">
    <property type="entry name" value="ABC_tran"/>
    <property type="match status" value="1"/>
</dbReference>
<protein>
    <submittedName>
        <fullName evidence="6">ABC transporter ATP-binding protein</fullName>
    </submittedName>
</protein>
<gene>
    <name evidence="6" type="ORF">QTN47_19285</name>
</gene>
<reference evidence="6 7" key="1">
    <citation type="submission" date="2023-07" db="EMBL/GenBank/DDBJ databases">
        <authorList>
            <person name="Lian W.-H."/>
        </authorList>
    </citation>
    <scope>NUCLEOTIDE SEQUENCE [LARGE SCALE GENOMIC DNA]</scope>
    <source>
        <strain evidence="6 7">SYSU DXS3180</strain>
    </source>
</reference>
<dbReference type="PANTHER" id="PTHR46743">
    <property type="entry name" value="TEICHOIC ACIDS EXPORT ATP-BINDING PROTEIN TAGH"/>
    <property type="match status" value="1"/>
</dbReference>
<dbReference type="PANTHER" id="PTHR46743:SF2">
    <property type="entry name" value="TEICHOIC ACIDS EXPORT ATP-BINDING PROTEIN TAGH"/>
    <property type="match status" value="1"/>
</dbReference>
<dbReference type="InterPro" id="IPR029439">
    <property type="entry name" value="Wzt_C"/>
</dbReference>
<dbReference type="InterPro" id="IPR003593">
    <property type="entry name" value="AAA+_ATPase"/>
</dbReference>
<evidence type="ECO:0000256" key="2">
    <source>
        <dbReference type="ARBA" id="ARBA00022448"/>
    </source>
</evidence>
<keyword evidence="7" id="KW-1185">Reference proteome</keyword>
<sequence length="430" mass="47673">MSSRIVIEASGLYKLYRLGAMSSGAFKKDLSRWWTVNVMGKEDPFGKINEDGSTETNEQQFMWALQNVSFNVKEGEVLGIIGKNGAGKSTLLKILSRVTRPTKGVVRGKGHIASLLEVGTGFHEELTGRENIYLNGNIMGMTKKDVDKRLDEIVNFSGIERYIDTPVKRYSSGMYVRLAFAVAAHLNADILIIDEALSVGDADFQRKCLNKIREISVKAGKTIILVSHTMHTVQSFCHRAILLQKGSIIEEGLPDHVVHKYLHAIQAKDYFNEYADDDVLAGDADIRVKKVTLDTGSVGDVESINVNTTLYIRFECKSVNPEMDLAVGMYLFSVEGECIFNALSNSIKTSEGTIQGCCIIPGKLLNDGSYFVSLAFIKNGSTDDIFYLEECLTFDVEDVPGQLRWYGNYSGHIRPALSFSLTEKKSLIVT</sequence>
<dbReference type="RefSeq" id="WP_369331064.1">
    <property type="nucleotide sequence ID" value="NZ_JAULBC010000006.1"/>
</dbReference>
<dbReference type="SMART" id="SM00382">
    <property type="entry name" value="AAA"/>
    <property type="match status" value="1"/>
</dbReference>
<dbReference type="CDD" id="cd10147">
    <property type="entry name" value="Wzt_C-like"/>
    <property type="match status" value="1"/>
</dbReference>
<dbReference type="Gene3D" id="3.40.50.300">
    <property type="entry name" value="P-loop containing nucleotide triphosphate hydrolases"/>
    <property type="match status" value="1"/>
</dbReference>
<comment type="caution">
    <text evidence="6">The sequence shown here is derived from an EMBL/GenBank/DDBJ whole genome shotgun (WGS) entry which is preliminary data.</text>
</comment>
<accession>A0ABV3ZIF1</accession>
<evidence type="ECO:0000256" key="1">
    <source>
        <dbReference type="ARBA" id="ARBA00005417"/>
    </source>
</evidence>
<evidence type="ECO:0000256" key="4">
    <source>
        <dbReference type="ARBA" id="ARBA00022840"/>
    </source>
</evidence>
<dbReference type="PROSITE" id="PS50893">
    <property type="entry name" value="ABC_TRANSPORTER_2"/>
    <property type="match status" value="1"/>
</dbReference>
<keyword evidence="3" id="KW-0547">Nucleotide-binding</keyword>
<dbReference type="InterPro" id="IPR027417">
    <property type="entry name" value="P-loop_NTPase"/>
</dbReference>
<dbReference type="InterPro" id="IPR015860">
    <property type="entry name" value="ABC_transpr_TagH-like"/>
</dbReference>
<keyword evidence="2" id="KW-0813">Transport</keyword>
<evidence type="ECO:0000313" key="6">
    <source>
        <dbReference type="EMBL" id="MEX6689657.1"/>
    </source>
</evidence>
<comment type="similarity">
    <text evidence="1">Belongs to the ABC transporter superfamily.</text>
</comment>
<evidence type="ECO:0000259" key="5">
    <source>
        <dbReference type="PROSITE" id="PS50893"/>
    </source>
</evidence>
<name>A0ABV3ZIF1_9BACT</name>
<keyword evidence="4 6" id="KW-0067">ATP-binding</keyword>
<dbReference type="Proteomes" id="UP001560573">
    <property type="component" value="Unassembled WGS sequence"/>
</dbReference>
<dbReference type="SUPFAM" id="SSF52540">
    <property type="entry name" value="P-loop containing nucleoside triphosphate hydrolases"/>
    <property type="match status" value="1"/>
</dbReference>
<dbReference type="InterPro" id="IPR003439">
    <property type="entry name" value="ABC_transporter-like_ATP-bd"/>
</dbReference>
<dbReference type="EMBL" id="JAULBC010000006">
    <property type="protein sequence ID" value="MEX6689657.1"/>
    <property type="molecule type" value="Genomic_DNA"/>
</dbReference>
<feature type="domain" description="ABC transporter" evidence="5">
    <location>
        <begin position="48"/>
        <end position="270"/>
    </location>
</feature>
<evidence type="ECO:0000256" key="3">
    <source>
        <dbReference type="ARBA" id="ARBA00022741"/>
    </source>
</evidence>
<dbReference type="CDD" id="cd03220">
    <property type="entry name" value="ABC_KpsT_Wzt"/>
    <property type="match status" value="1"/>
</dbReference>
<dbReference type="GO" id="GO:0005524">
    <property type="term" value="F:ATP binding"/>
    <property type="evidence" value="ECO:0007669"/>
    <property type="project" value="UniProtKB-KW"/>
</dbReference>
<evidence type="ECO:0000313" key="7">
    <source>
        <dbReference type="Proteomes" id="UP001560573"/>
    </source>
</evidence>
<organism evidence="6 7">
    <name type="scientific">Danxiaibacter flavus</name>
    <dbReference type="NCBI Taxonomy" id="3049108"/>
    <lineage>
        <taxon>Bacteria</taxon>
        <taxon>Pseudomonadati</taxon>
        <taxon>Bacteroidota</taxon>
        <taxon>Chitinophagia</taxon>
        <taxon>Chitinophagales</taxon>
        <taxon>Chitinophagaceae</taxon>
        <taxon>Danxiaibacter</taxon>
    </lineage>
</organism>